<feature type="region of interest" description="Disordered" evidence="2">
    <location>
        <begin position="105"/>
        <end position="135"/>
    </location>
</feature>
<sequence length="796" mass="88322">MVLSDRQSQEKRSQTSSEQRIESALEQENLFNWLNPDQPIIEREGERQRPTTAVKSETPDSPKGLEHTLDLLSNLLLDPQPETRSPSEFSGEHLPPLVLKAELEENTTSPNSDLSAALPSTPITEPSHQPQQKITPEVDRSLDALQSLLLPSETPESRSSIAKSRPSDRASNLATLNHSSNLSLEERLNQLEQQTALINPLMPLISELLGFDLTVSHEQSIRVLTPIIDKIIQNRAQEDAEAMSGVFADLIPAAIAEEIRRSPRQVAKALAPEVSLAIEEQIRIDRHAIARAIGPEMGPAIKAQIECERDSMVDALYPVIGNTIAKYMNDVIQSINQKVESALTLKGVQRKIKAKIRGVSEAELIFQESMPFSVRAIFLIHKASGLVISEYQPSEENRLESDMLAGMLTAIRSFVNDCISSDQFASELNEIEYDDCKIMLEVAGYSYLAVIIKGEPSKAFIQDIKNTYSFLLQKFGEPISEFDGDPSTIPNQIPDELEKLFTQSEKKQDDEFPWALTILILGIIGAISIPWIWTSHQWHQERSLEVQTRQALLSSPELSVYAITPDVNRQTLQLKGRVPNEYLRLKAGEIVSEIAPDLTLDNDIVAVNLPPDLDAAATEVNRIIQVLNQLDGVSINATYDQGNVTVAGTVIEVEDLQKILDSLEGITGVSSVFSRIQLQSSPLEMKFYFESGSDKLHPADLAEGIPKIAQFLNQYPEFDLMITGHSDKIGGWGENQKLSWERAQAVKLALQQQGIPVQRLKIQGTTEPPPGIASTDALALSRCVRFELFRPIKVGN</sequence>
<dbReference type="PANTHER" id="PTHR30329">
    <property type="entry name" value="STATOR ELEMENT OF FLAGELLAR MOTOR COMPLEX"/>
    <property type="match status" value="1"/>
</dbReference>
<dbReference type="Gene3D" id="3.40.1520.20">
    <property type="match status" value="1"/>
</dbReference>
<dbReference type="InterPro" id="IPR036737">
    <property type="entry name" value="OmpA-like_sf"/>
</dbReference>
<name>A0ABT7AXA6_9CYAN</name>
<evidence type="ECO:0000259" key="4">
    <source>
        <dbReference type="PROSITE" id="PS51123"/>
    </source>
</evidence>
<gene>
    <name evidence="5" type="ORF">PMG71_19170</name>
</gene>
<dbReference type="InterPro" id="IPR050330">
    <property type="entry name" value="Bact_OuterMem_StrucFunc"/>
</dbReference>
<dbReference type="EMBL" id="JAQOSP010000116">
    <property type="protein sequence ID" value="MDJ1171556.1"/>
    <property type="molecule type" value="Genomic_DNA"/>
</dbReference>
<feature type="region of interest" description="Disordered" evidence="2">
    <location>
        <begin position="1"/>
        <end position="70"/>
    </location>
</feature>
<evidence type="ECO:0000256" key="1">
    <source>
        <dbReference type="PROSITE-ProRule" id="PRU00473"/>
    </source>
</evidence>
<dbReference type="PROSITE" id="PS50914">
    <property type="entry name" value="BON"/>
    <property type="match status" value="1"/>
</dbReference>
<dbReference type="Gene3D" id="3.30.1330.60">
    <property type="entry name" value="OmpA-like domain"/>
    <property type="match status" value="1"/>
</dbReference>
<evidence type="ECO:0000313" key="5">
    <source>
        <dbReference type="EMBL" id="MDJ1171556.1"/>
    </source>
</evidence>
<evidence type="ECO:0000259" key="3">
    <source>
        <dbReference type="PROSITE" id="PS50914"/>
    </source>
</evidence>
<dbReference type="SUPFAM" id="SSF103088">
    <property type="entry name" value="OmpA-like"/>
    <property type="match status" value="1"/>
</dbReference>
<feature type="compositionally biased region" description="Basic and acidic residues" evidence="2">
    <location>
        <begin position="40"/>
        <end position="49"/>
    </location>
</feature>
<evidence type="ECO:0000313" key="6">
    <source>
        <dbReference type="Proteomes" id="UP001235303"/>
    </source>
</evidence>
<feature type="compositionally biased region" description="Basic and acidic residues" evidence="2">
    <location>
        <begin position="57"/>
        <end position="69"/>
    </location>
</feature>
<dbReference type="PANTHER" id="PTHR30329:SF21">
    <property type="entry name" value="LIPOPROTEIN YIAD-RELATED"/>
    <property type="match status" value="1"/>
</dbReference>
<feature type="compositionally biased region" description="Polar residues" evidence="2">
    <location>
        <begin position="121"/>
        <end position="134"/>
    </location>
</feature>
<proteinExistence type="predicted"/>
<reference evidence="5 6" key="1">
    <citation type="submission" date="2023-01" db="EMBL/GenBank/DDBJ databases">
        <title>Novel diversity within Roseofilum (Cyanobacteria; Desertifilaceae) from marine benthic mats with descriptions of four novel species.</title>
        <authorList>
            <person name="Wang Y."/>
            <person name="Berthold D.E."/>
            <person name="Hu J."/>
            <person name="Lefler F.W."/>
            <person name="Laughinghouse H.D. IV."/>
        </authorList>
    </citation>
    <scope>NUCLEOTIDE SEQUENCE [LARGE SCALE GENOMIC DNA]</scope>
    <source>
        <strain evidence="5 6">BLCC-M154</strain>
    </source>
</reference>
<feature type="compositionally biased region" description="Basic and acidic residues" evidence="2">
    <location>
        <begin position="7"/>
        <end position="23"/>
    </location>
</feature>
<dbReference type="Pfam" id="PF00691">
    <property type="entry name" value="OmpA"/>
    <property type="match status" value="1"/>
</dbReference>
<dbReference type="RefSeq" id="WP_283755307.1">
    <property type="nucleotide sequence ID" value="NZ_JAQOSP010000116.1"/>
</dbReference>
<keyword evidence="1" id="KW-0472">Membrane</keyword>
<dbReference type="InterPro" id="IPR007055">
    <property type="entry name" value="BON_dom"/>
</dbReference>
<keyword evidence="6" id="KW-1185">Reference proteome</keyword>
<comment type="caution">
    <text evidence="5">The sequence shown here is derived from an EMBL/GenBank/DDBJ whole genome shotgun (WGS) entry which is preliminary data.</text>
</comment>
<dbReference type="Proteomes" id="UP001235303">
    <property type="component" value="Unassembled WGS sequence"/>
</dbReference>
<dbReference type="PROSITE" id="PS51123">
    <property type="entry name" value="OMPA_2"/>
    <property type="match status" value="1"/>
</dbReference>
<feature type="domain" description="OmpA-like" evidence="4">
    <location>
        <begin position="676"/>
        <end position="796"/>
    </location>
</feature>
<accession>A0ABT7AXA6</accession>
<protein>
    <submittedName>
        <fullName evidence="5">OmpA family protein</fullName>
    </submittedName>
</protein>
<feature type="domain" description="BON" evidence="3">
    <location>
        <begin position="612"/>
        <end position="680"/>
    </location>
</feature>
<organism evidence="5 6">
    <name type="scientific">Roseofilum acuticapitatum BLCC-M154</name>
    <dbReference type="NCBI Taxonomy" id="3022444"/>
    <lineage>
        <taxon>Bacteria</taxon>
        <taxon>Bacillati</taxon>
        <taxon>Cyanobacteriota</taxon>
        <taxon>Cyanophyceae</taxon>
        <taxon>Desertifilales</taxon>
        <taxon>Desertifilaceae</taxon>
        <taxon>Roseofilum</taxon>
        <taxon>Roseofilum acuticapitatum</taxon>
    </lineage>
</organism>
<dbReference type="InterPro" id="IPR006665">
    <property type="entry name" value="OmpA-like"/>
</dbReference>
<feature type="region of interest" description="Disordered" evidence="2">
    <location>
        <begin position="149"/>
        <end position="173"/>
    </location>
</feature>
<dbReference type="CDD" id="cd07185">
    <property type="entry name" value="OmpA_C-like"/>
    <property type="match status" value="1"/>
</dbReference>
<dbReference type="Pfam" id="PF04972">
    <property type="entry name" value="BON"/>
    <property type="match status" value="2"/>
</dbReference>
<evidence type="ECO:0000256" key="2">
    <source>
        <dbReference type="SAM" id="MobiDB-lite"/>
    </source>
</evidence>